<dbReference type="Gene3D" id="3.90.70.80">
    <property type="match status" value="1"/>
</dbReference>
<feature type="compositionally biased region" description="Polar residues" evidence="3">
    <location>
        <begin position="246"/>
        <end position="282"/>
    </location>
</feature>
<proteinExistence type="inferred from homology"/>
<dbReference type="EMBL" id="JH816866">
    <property type="protein sequence ID" value="EKC41678.1"/>
    <property type="molecule type" value="Genomic_DNA"/>
</dbReference>
<accession>K1R7C2</accession>
<dbReference type="AlphaFoldDB" id="K1R7C2"/>
<evidence type="ECO:0000313" key="4">
    <source>
        <dbReference type="EMBL" id="EKC41678.1"/>
    </source>
</evidence>
<sequence length="364" mass="40808">MKTGKPFQFVSTMKRDKVATKVLGKSDLIPTKVSGNGNCLFNSLSMAIQGNESLASEIRGRTCIEMQDNKDFYQNIYEIDRLSLVSPPFDEALMECCLNYYFSSGWTMHAASSVISQAIKSVYPAVNGYLDPSVEILNCFFEPRKLKTKHTVHILWSSMTFRKGYWETNHFVPLLKPVQDILLIDISNETEFSPLSPITSPRRQSIESTPAPPLSLIQFSTVDHCYAQNIEYCSTYDSLISLNNTESPRQSATDKNLSINEDNSLPSINNSESPQKSSTQINCPYDENQDASLESPEDTGSQMQDLSLTDISSPSTDNANDESDGDMVLEAPFSNPEINFLNGRFMTNEEVLEVIKNETRFDLV</sequence>
<dbReference type="CDD" id="cd22791">
    <property type="entry name" value="OTU_VRTN"/>
    <property type="match status" value="1"/>
</dbReference>
<gene>
    <name evidence="4" type="ORF">CGI_10028424</name>
</gene>
<protein>
    <recommendedName>
        <fullName evidence="2">Vertnin</fullName>
    </recommendedName>
</protein>
<dbReference type="GO" id="GO:0000785">
    <property type="term" value="C:chromatin"/>
    <property type="evidence" value="ECO:0007669"/>
    <property type="project" value="TreeGrafter"/>
</dbReference>
<dbReference type="InterPro" id="IPR038822">
    <property type="entry name" value="Vertnin-like"/>
</dbReference>
<dbReference type="GO" id="GO:0006357">
    <property type="term" value="P:regulation of transcription by RNA polymerase II"/>
    <property type="evidence" value="ECO:0007669"/>
    <property type="project" value="TreeGrafter"/>
</dbReference>
<dbReference type="PANTHER" id="PTHR16081">
    <property type="entry name" value="VERTNIN"/>
    <property type="match status" value="1"/>
</dbReference>
<evidence type="ECO:0000256" key="2">
    <source>
        <dbReference type="ARBA" id="ARBA00020188"/>
    </source>
</evidence>
<dbReference type="InParanoid" id="K1R7C2"/>
<comment type="similarity">
    <text evidence="1">Belongs to the vertnin family.</text>
</comment>
<dbReference type="PANTHER" id="PTHR16081:SF0">
    <property type="entry name" value="VERTNIN"/>
    <property type="match status" value="1"/>
</dbReference>
<name>K1R7C2_MAGGI</name>
<evidence type="ECO:0000256" key="1">
    <source>
        <dbReference type="ARBA" id="ARBA00007290"/>
    </source>
</evidence>
<evidence type="ECO:0000256" key="3">
    <source>
        <dbReference type="SAM" id="MobiDB-lite"/>
    </source>
</evidence>
<dbReference type="InterPro" id="IPR047273">
    <property type="entry name" value="VRTN_OTU_dom"/>
</dbReference>
<feature type="compositionally biased region" description="Polar residues" evidence="3">
    <location>
        <begin position="298"/>
        <end position="318"/>
    </location>
</feature>
<dbReference type="HOGENOM" id="CLU_761307_0_0_1"/>
<organism evidence="4">
    <name type="scientific">Magallana gigas</name>
    <name type="common">Pacific oyster</name>
    <name type="synonym">Crassostrea gigas</name>
    <dbReference type="NCBI Taxonomy" id="29159"/>
    <lineage>
        <taxon>Eukaryota</taxon>
        <taxon>Metazoa</taxon>
        <taxon>Spiralia</taxon>
        <taxon>Lophotrochozoa</taxon>
        <taxon>Mollusca</taxon>
        <taxon>Bivalvia</taxon>
        <taxon>Autobranchia</taxon>
        <taxon>Pteriomorphia</taxon>
        <taxon>Ostreida</taxon>
        <taxon>Ostreoidea</taxon>
        <taxon>Ostreidae</taxon>
        <taxon>Magallana</taxon>
    </lineage>
</organism>
<reference evidence="4" key="1">
    <citation type="journal article" date="2012" name="Nature">
        <title>The oyster genome reveals stress adaptation and complexity of shell formation.</title>
        <authorList>
            <person name="Zhang G."/>
            <person name="Fang X."/>
            <person name="Guo X."/>
            <person name="Li L."/>
            <person name="Luo R."/>
            <person name="Xu F."/>
            <person name="Yang P."/>
            <person name="Zhang L."/>
            <person name="Wang X."/>
            <person name="Qi H."/>
            <person name="Xiong Z."/>
            <person name="Que H."/>
            <person name="Xie Y."/>
            <person name="Holland P.W."/>
            <person name="Paps J."/>
            <person name="Zhu Y."/>
            <person name="Wu F."/>
            <person name="Chen Y."/>
            <person name="Wang J."/>
            <person name="Peng C."/>
            <person name="Meng J."/>
            <person name="Yang L."/>
            <person name="Liu J."/>
            <person name="Wen B."/>
            <person name="Zhang N."/>
            <person name="Huang Z."/>
            <person name="Zhu Q."/>
            <person name="Feng Y."/>
            <person name="Mount A."/>
            <person name="Hedgecock D."/>
            <person name="Xu Z."/>
            <person name="Liu Y."/>
            <person name="Domazet-Loso T."/>
            <person name="Du Y."/>
            <person name="Sun X."/>
            <person name="Zhang S."/>
            <person name="Liu B."/>
            <person name="Cheng P."/>
            <person name="Jiang X."/>
            <person name="Li J."/>
            <person name="Fan D."/>
            <person name="Wang W."/>
            <person name="Fu W."/>
            <person name="Wang T."/>
            <person name="Wang B."/>
            <person name="Zhang J."/>
            <person name="Peng Z."/>
            <person name="Li Y."/>
            <person name="Li N."/>
            <person name="Wang J."/>
            <person name="Chen M."/>
            <person name="He Y."/>
            <person name="Tan F."/>
            <person name="Song X."/>
            <person name="Zheng Q."/>
            <person name="Huang R."/>
            <person name="Yang H."/>
            <person name="Du X."/>
            <person name="Chen L."/>
            <person name="Yang M."/>
            <person name="Gaffney P.M."/>
            <person name="Wang S."/>
            <person name="Luo L."/>
            <person name="She Z."/>
            <person name="Ming Y."/>
            <person name="Huang W."/>
            <person name="Zhang S."/>
            <person name="Huang B."/>
            <person name="Zhang Y."/>
            <person name="Qu T."/>
            <person name="Ni P."/>
            <person name="Miao G."/>
            <person name="Wang J."/>
            <person name="Wang Q."/>
            <person name="Steinberg C.E."/>
            <person name="Wang H."/>
            <person name="Li N."/>
            <person name="Qian L."/>
            <person name="Zhang G."/>
            <person name="Li Y."/>
            <person name="Yang H."/>
            <person name="Liu X."/>
            <person name="Wang J."/>
            <person name="Yin Y."/>
            <person name="Wang J."/>
        </authorList>
    </citation>
    <scope>NUCLEOTIDE SEQUENCE [LARGE SCALE GENOMIC DNA]</scope>
    <source>
        <strain evidence="4">05x7-T-G4-1.051#20</strain>
    </source>
</reference>
<feature type="region of interest" description="Disordered" evidence="3">
    <location>
        <begin position="246"/>
        <end position="328"/>
    </location>
</feature>